<dbReference type="EMBL" id="JABCAG010000031">
    <property type="protein sequence ID" value="NMP58925.1"/>
    <property type="molecule type" value="Genomic_DNA"/>
</dbReference>
<dbReference type="Proteomes" id="UP000557857">
    <property type="component" value="Unassembled WGS sequence"/>
</dbReference>
<accession>A0A1V2UB87</accession>
<protein>
    <submittedName>
        <fullName evidence="2">Amidinotransferase</fullName>
    </submittedName>
</protein>
<dbReference type="GO" id="GO:0016740">
    <property type="term" value="F:transferase activity"/>
    <property type="evidence" value="ECO:0007669"/>
    <property type="project" value="UniProtKB-KW"/>
</dbReference>
<dbReference type="GO" id="GO:0016990">
    <property type="term" value="F:arginine deiminase activity"/>
    <property type="evidence" value="ECO:0007669"/>
    <property type="project" value="TreeGrafter"/>
</dbReference>
<dbReference type="GO" id="GO:0019546">
    <property type="term" value="P:L-arginine deiminase pathway"/>
    <property type="evidence" value="ECO:0007669"/>
    <property type="project" value="TreeGrafter"/>
</dbReference>
<name>A0A1V2UB87_ENTMU</name>
<keyword evidence="2" id="KW-0808">Transferase</keyword>
<proteinExistence type="predicted"/>
<dbReference type="Proteomes" id="UP000189299">
    <property type="component" value="Unassembled WGS sequence"/>
</dbReference>
<dbReference type="STRING" id="53346.A5802_000041"/>
<dbReference type="Gene3D" id="3.75.10.10">
    <property type="entry name" value="L-arginine/glycine Amidinotransferase, Chain A"/>
    <property type="match status" value="1"/>
</dbReference>
<dbReference type="PANTHER" id="PTHR47271:SF2">
    <property type="entry name" value="ARGININE DEIMINASE"/>
    <property type="match status" value="1"/>
</dbReference>
<reference evidence="2 3" key="1">
    <citation type="submission" date="2016-12" db="EMBL/GenBank/DDBJ databases">
        <authorList>
            <person name="Song W.-J."/>
            <person name="Kurnit D.M."/>
        </authorList>
    </citation>
    <scope>NUCLEOTIDE SEQUENCE [LARGE SCALE GENOMIC DNA]</scope>
    <source>
        <strain evidence="2 3">CGB1038-1_S1</strain>
    </source>
</reference>
<dbReference type="PANTHER" id="PTHR47271">
    <property type="entry name" value="ARGININE DEIMINASE"/>
    <property type="match status" value="1"/>
</dbReference>
<comment type="caution">
    <text evidence="2">The sequence shown here is derived from an EMBL/GenBank/DDBJ whole genome shotgun (WGS) entry which is preliminary data.</text>
</comment>
<evidence type="ECO:0000313" key="2">
    <source>
        <dbReference type="EMBL" id="ONN40552.1"/>
    </source>
</evidence>
<evidence type="ECO:0000313" key="1">
    <source>
        <dbReference type="EMBL" id="NMP58925.1"/>
    </source>
</evidence>
<dbReference type="Pfam" id="PF19420">
    <property type="entry name" value="DDAH_eukar"/>
    <property type="match status" value="1"/>
</dbReference>
<sequence length="322" mass="36598">MDHIFVKSEFAPLKRVVLAQSEFGFPTKKLTGVDFLTEENHELFSGPEVIGKDFSEAFPEQQKAWEVERKNLQKVLEKHEVEVLLPRKLTSFEKELGLEYGYSNFFTRDPFFTIGNLLIEGSLKLPHRRNEILPIRELLMNESNENDCLYFSIPKPDISQGIDSEQGPFLEGGDVLVLGKTIFAGNSGLASNTRGIEWLRNLVKRFGYKVIEVPLHPTILHLDCALSLVKDGLMIVCEEAFLNGIPEQLSHWDRVEVSLAQASRLATNGLPINETTYITDPEFTFIGEELEKRGITVEYVDYQLTRIFGGSFRCSTQPLLRN</sequence>
<evidence type="ECO:0000313" key="3">
    <source>
        <dbReference type="Proteomes" id="UP000189299"/>
    </source>
</evidence>
<dbReference type="OrthoDB" id="9814070at2"/>
<reference evidence="1 4" key="2">
    <citation type="submission" date="2020-04" db="EMBL/GenBank/DDBJ databases">
        <authorList>
            <person name="Abaymova A."/>
            <person name="Teymurazov M."/>
            <person name="Tazyna O."/>
            <person name="Chatushin Y."/>
            <person name="Svetoch E."/>
            <person name="Pereligyn V."/>
            <person name="Pohylenko V."/>
            <person name="Platonov M."/>
            <person name="Kartsev N."/>
            <person name="Skryabin Y."/>
            <person name="Sizova A."/>
            <person name="Solomentsev V."/>
            <person name="Kislichkina A."/>
            <person name="Bogun A."/>
        </authorList>
    </citation>
    <scope>NUCLEOTIDE SEQUENCE [LARGE SCALE GENOMIC DNA]</scope>
    <source>
        <strain evidence="1">SCPM-O-B-8398</strain>
        <strain evidence="4">SCPM-O-B-8398 (E28)</strain>
    </source>
</reference>
<gene>
    <name evidence="2" type="ORF">BTN92_14780</name>
    <name evidence="1" type="ORF">HI921_10710</name>
</gene>
<dbReference type="RefSeq" id="WP_062805682.1">
    <property type="nucleotide sequence ID" value="NZ_CABMMO010000020.1"/>
</dbReference>
<dbReference type="SUPFAM" id="SSF55909">
    <property type="entry name" value="Pentein"/>
    <property type="match status" value="1"/>
</dbReference>
<evidence type="ECO:0000313" key="4">
    <source>
        <dbReference type="Proteomes" id="UP000557857"/>
    </source>
</evidence>
<dbReference type="AlphaFoldDB" id="A0A1V2UB87"/>
<dbReference type="EMBL" id="MSTR01000020">
    <property type="protein sequence ID" value="ONN40552.1"/>
    <property type="molecule type" value="Genomic_DNA"/>
</dbReference>
<organism evidence="2 3">
    <name type="scientific">Enterococcus mundtii</name>
    <dbReference type="NCBI Taxonomy" id="53346"/>
    <lineage>
        <taxon>Bacteria</taxon>
        <taxon>Bacillati</taxon>
        <taxon>Bacillota</taxon>
        <taxon>Bacilli</taxon>
        <taxon>Lactobacillales</taxon>
        <taxon>Enterococcaceae</taxon>
        <taxon>Enterococcus</taxon>
    </lineage>
</organism>